<evidence type="ECO:0000256" key="6">
    <source>
        <dbReference type="ARBA" id="ARBA00023054"/>
    </source>
</evidence>
<evidence type="ECO:0000259" key="10">
    <source>
        <dbReference type="Pfam" id="PF23559"/>
    </source>
</evidence>
<dbReference type="InterPro" id="IPR058922">
    <property type="entry name" value="WHD_DRP"/>
</dbReference>
<evidence type="ECO:0000256" key="4">
    <source>
        <dbReference type="ARBA" id="ARBA00022741"/>
    </source>
</evidence>
<reference evidence="12 13" key="1">
    <citation type="journal article" date="2019" name="Sci. Rep.">
        <title>A high-quality genome of Eragrostis curvula grass provides insights into Poaceae evolution and supports new strategies to enhance forage quality.</title>
        <authorList>
            <person name="Carballo J."/>
            <person name="Santos B.A.C.M."/>
            <person name="Zappacosta D."/>
            <person name="Garbus I."/>
            <person name="Selva J.P."/>
            <person name="Gallo C.A."/>
            <person name="Diaz A."/>
            <person name="Albertini E."/>
            <person name="Caccamo M."/>
            <person name="Echenique V."/>
        </authorList>
    </citation>
    <scope>NUCLEOTIDE SEQUENCE [LARGE SCALE GENOMIC DNA]</scope>
    <source>
        <strain evidence="13">cv. Victoria</strain>
        <tissue evidence="12">Leaf</tissue>
    </source>
</reference>
<protein>
    <recommendedName>
        <fullName evidence="14">Rx N-terminal domain-containing protein</fullName>
    </recommendedName>
</protein>
<dbReference type="PANTHER" id="PTHR19338">
    <property type="entry name" value="TRANSLOCASE OF INNER MITOCHONDRIAL MEMBRANE 13 HOMOLOG"/>
    <property type="match status" value="1"/>
</dbReference>
<feature type="domain" description="Disease resistance R13L4/SHOC-2-like LRR" evidence="11">
    <location>
        <begin position="511"/>
        <end position="740"/>
    </location>
</feature>
<dbReference type="Gene3D" id="1.20.5.4130">
    <property type="match status" value="1"/>
</dbReference>
<comment type="caution">
    <text evidence="12">The sequence shown here is derived from an EMBL/GenBank/DDBJ whole genome shotgun (WGS) entry which is preliminary data.</text>
</comment>
<keyword evidence="3" id="KW-0677">Repeat</keyword>
<dbReference type="Gene3D" id="3.40.50.300">
    <property type="entry name" value="P-loop containing nucleotide triphosphate hydrolases"/>
    <property type="match status" value="1"/>
</dbReference>
<keyword evidence="6 7" id="KW-0175">Coiled coil</keyword>
<evidence type="ECO:0000313" key="12">
    <source>
        <dbReference type="EMBL" id="TVU25215.1"/>
    </source>
</evidence>
<dbReference type="SUPFAM" id="SSF52058">
    <property type="entry name" value="L domain-like"/>
    <property type="match status" value="1"/>
</dbReference>
<dbReference type="InterPro" id="IPR041118">
    <property type="entry name" value="Rx_N"/>
</dbReference>
<gene>
    <name evidence="12" type="ORF">EJB05_27704</name>
</gene>
<dbReference type="Gramene" id="TVU25215">
    <property type="protein sequence ID" value="TVU25215"/>
    <property type="gene ID" value="EJB05_27704"/>
</dbReference>
<dbReference type="Pfam" id="PF23559">
    <property type="entry name" value="WHD_DRP"/>
    <property type="match status" value="1"/>
</dbReference>
<feature type="domain" description="Disease resistance N-terminal" evidence="9">
    <location>
        <begin position="12"/>
        <end position="103"/>
    </location>
</feature>
<dbReference type="CDD" id="cd14798">
    <property type="entry name" value="RX-CC_like"/>
    <property type="match status" value="1"/>
</dbReference>
<evidence type="ECO:0000256" key="7">
    <source>
        <dbReference type="SAM" id="Coils"/>
    </source>
</evidence>
<accession>A0A5J9UP26</accession>
<dbReference type="AlphaFoldDB" id="A0A5J9UP26"/>
<keyword evidence="2" id="KW-0433">Leucine-rich repeat</keyword>
<dbReference type="Pfam" id="PF23598">
    <property type="entry name" value="LRR_14"/>
    <property type="match status" value="1"/>
</dbReference>
<feature type="domain" description="Disease resistance protein winged helix" evidence="10">
    <location>
        <begin position="304"/>
        <end position="375"/>
    </location>
</feature>
<dbReference type="Proteomes" id="UP000324897">
    <property type="component" value="Chromosome 2"/>
</dbReference>
<proteinExistence type="inferred from homology"/>
<dbReference type="InterPro" id="IPR002182">
    <property type="entry name" value="NB-ARC"/>
</dbReference>
<dbReference type="InterPro" id="IPR055414">
    <property type="entry name" value="LRR_R13L4/SHOC2-like"/>
</dbReference>
<evidence type="ECO:0000259" key="8">
    <source>
        <dbReference type="Pfam" id="PF00931"/>
    </source>
</evidence>
<evidence type="ECO:0000313" key="13">
    <source>
        <dbReference type="Proteomes" id="UP000324897"/>
    </source>
</evidence>
<evidence type="ECO:0008006" key="14">
    <source>
        <dbReference type="Google" id="ProtNLM"/>
    </source>
</evidence>
<evidence type="ECO:0000259" key="11">
    <source>
        <dbReference type="Pfam" id="PF23598"/>
    </source>
</evidence>
<dbReference type="PANTHER" id="PTHR19338:SF0">
    <property type="entry name" value="MITOCHONDRIAL IMPORT INNER MEMBRANE TRANSLOCASE SUBUNIT TIM13"/>
    <property type="match status" value="1"/>
</dbReference>
<feature type="non-terminal residue" evidence="12">
    <location>
        <position position="1"/>
    </location>
</feature>
<evidence type="ECO:0000256" key="1">
    <source>
        <dbReference type="ARBA" id="ARBA00008894"/>
    </source>
</evidence>
<dbReference type="InterPro" id="IPR027417">
    <property type="entry name" value="P-loop_NTPase"/>
</dbReference>
<dbReference type="InterPro" id="IPR032675">
    <property type="entry name" value="LRR_dom_sf"/>
</dbReference>
<dbReference type="OrthoDB" id="694534at2759"/>
<dbReference type="Gene3D" id="3.80.10.10">
    <property type="entry name" value="Ribonuclease Inhibitor"/>
    <property type="match status" value="1"/>
</dbReference>
<feature type="domain" description="NB-ARC" evidence="8">
    <location>
        <begin position="215"/>
        <end position="298"/>
    </location>
</feature>
<dbReference type="SUPFAM" id="SSF52540">
    <property type="entry name" value="P-loop containing nucleoside triphosphate hydrolases"/>
    <property type="match status" value="1"/>
</dbReference>
<sequence>MADMILGSAKGAVDSLLGRLTSALAEEAQLLGGVRGDVQFIKDEMESMNGFLMHVAEATYDGEEDHQVRAWMKQVAEVAYTSQNCVDRYVQNLSKGTGSRKQSFMSRLRWLPWLLWKLPARHRIAMEIRELKTRALEVGERRLRYGVEAPTKCGAHHGTKIQNVPWHGAGNDNAREEEYAQRVALAEANPPDKDNKSSLIKLLMDEAQPGCSGVQNFKIITILGPGGSGKTTTTKMVYSDPVIERSFDFRVWFYVSMNASLSILLMEILRSLGIQADQLNGKAEEELEEMLRMNLKDKGGLSSIFPEGFRFRRTMLVRRWVADSMITKRGRLRALDEADHCFNVLVEHRFAVPMDIDVTGKVNSCTMHDLIREFVMEIARDEKFVNSNISPNLAHRLSIHNTVQLQQAAQQLQGIRSKSCWDIWNLFNTHYHDKIDESNVTEMLLESLPLSAQPLQVLDLEYCKELKKRHLKNICNHVMQLKYLSLRNTDITELPNEIDKLQYLETLDIRQTKMPKSIGTMTELQVLSHVSVSGSGDELVDIANLLRLRKFGVVLKSPEGRVFMHLNHAIGKLSRSLRTLSIRIGDNENTERDMDMEETSVIPPKYLQTLKISGLVNGLPSWVKKLSELTKMTMHKTFLTNDDIEIIGKLTSLRYIRLRHESSNERTLTFYKDRFQNLMFLVIECSDITIVNFGERATPKLMKIVWTSAGSKTLIGMEKLQSLKEVKLTGNFDLERVEQAIAANTNGPILTLALMAASVTLQWRNQSPDINSEV</sequence>
<dbReference type="EMBL" id="RWGY01000013">
    <property type="protein sequence ID" value="TVU25215.1"/>
    <property type="molecule type" value="Genomic_DNA"/>
</dbReference>
<dbReference type="GO" id="GO:0051707">
    <property type="term" value="P:response to other organism"/>
    <property type="evidence" value="ECO:0007669"/>
    <property type="project" value="UniProtKB-ARBA"/>
</dbReference>
<evidence type="ECO:0000256" key="2">
    <source>
        <dbReference type="ARBA" id="ARBA00022614"/>
    </source>
</evidence>
<evidence type="ECO:0000256" key="3">
    <source>
        <dbReference type="ARBA" id="ARBA00022737"/>
    </source>
</evidence>
<dbReference type="GO" id="GO:0006952">
    <property type="term" value="P:defense response"/>
    <property type="evidence" value="ECO:0007669"/>
    <property type="project" value="UniProtKB-KW"/>
</dbReference>
<feature type="coiled-coil region" evidence="7">
    <location>
        <begin position="269"/>
        <end position="296"/>
    </location>
</feature>
<name>A0A5J9UP26_9POAL</name>
<dbReference type="InterPro" id="IPR038005">
    <property type="entry name" value="RX-like_CC"/>
</dbReference>
<dbReference type="GO" id="GO:0043531">
    <property type="term" value="F:ADP binding"/>
    <property type="evidence" value="ECO:0007669"/>
    <property type="project" value="InterPro"/>
</dbReference>
<keyword evidence="13" id="KW-1185">Reference proteome</keyword>
<organism evidence="12 13">
    <name type="scientific">Eragrostis curvula</name>
    <name type="common">weeping love grass</name>
    <dbReference type="NCBI Taxonomy" id="38414"/>
    <lineage>
        <taxon>Eukaryota</taxon>
        <taxon>Viridiplantae</taxon>
        <taxon>Streptophyta</taxon>
        <taxon>Embryophyta</taxon>
        <taxon>Tracheophyta</taxon>
        <taxon>Spermatophyta</taxon>
        <taxon>Magnoliopsida</taxon>
        <taxon>Liliopsida</taxon>
        <taxon>Poales</taxon>
        <taxon>Poaceae</taxon>
        <taxon>PACMAD clade</taxon>
        <taxon>Chloridoideae</taxon>
        <taxon>Eragrostideae</taxon>
        <taxon>Eragrostidinae</taxon>
        <taxon>Eragrostis</taxon>
    </lineage>
</organism>
<dbReference type="Pfam" id="PF00931">
    <property type="entry name" value="NB-ARC"/>
    <property type="match status" value="1"/>
</dbReference>
<comment type="similarity">
    <text evidence="1">Belongs to the disease resistance NB-LRR family.</text>
</comment>
<keyword evidence="5" id="KW-0611">Plant defense</keyword>
<keyword evidence="4" id="KW-0547">Nucleotide-binding</keyword>
<evidence type="ECO:0000259" key="9">
    <source>
        <dbReference type="Pfam" id="PF18052"/>
    </source>
</evidence>
<evidence type="ECO:0000256" key="5">
    <source>
        <dbReference type="ARBA" id="ARBA00022821"/>
    </source>
</evidence>
<dbReference type="Pfam" id="PF18052">
    <property type="entry name" value="Rx_N"/>
    <property type="match status" value="1"/>
</dbReference>